<dbReference type="Gene3D" id="4.10.240.10">
    <property type="entry name" value="Zn(2)-C6 fungal-type DNA-binding domain"/>
    <property type="match status" value="1"/>
</dbReference>
<evidence type="ECO:0000256" key="2">
    <source>
        <dbReference type="SAM" id="MobiDB-lite"/>
    </source>
</evidence>
<feature type="region of interest" description="Disordered" evidence="2">
    <location>
        <begin position="159"/>
        <end position="191"/>
    </location>
</feature>
<feature type="domain" description="Zn(2)-C6 fungal-type" evidence="3">
    <location>
        <begin position="44"/>
        <end position="99"/>
    </location>
</feature>
<evidence type="ECO:0000256" key="1">
    <source>
        <dbReference type="ARBA" id="ARBA00023242"/>
    </source>
</evidence>
<dbReference type="GO" id="GO:0008270">
    <property type="term" value="F:zinc ion binding"/>
    <property type="evidence" value="ECO:0007669"/>
    <property type="project" value="InterPro"/>
</dbReference>
<dbReference type="PANTHER" id="PTHR47256:SF1">
    <property type="entry name" value="ZN(II)2CYS6 TRANSCRIPTION FACTOR (EUROFUNG)"/>
    <property type="match status" value="1"/>
</dbReference>
<dbReference type="AlphaFoldDB" id="A0A0G4KXV7"/>
<dbReference type="GO" id="GO:0000981">
    <property type="term" value="F:DNA-binding transcription factor activity, RNA polymerase II-specific"/>
    <property type="evidence" value="ECO:0007669"/>
    <property type="project" value="InterPro"/>
</dbReference>
<dbReference type="SUPFAM" id="SSF57701">
    <property type="entry name" value="Zn2/Cys6 DNA-binding domain"/>
    <property type="match status" value="1"/>
</dbReference>
<dbReference type="SMART" id="SM00066">
    <property type="entry name" value="GAL4"/>
    <property type="match status" value="1"/>
</dbReference>
<reference evidence="5" key="1">
    <citation type="submission" date="2015-05" db="EMBL/GenBank/DDBJ databases">
        <authorList>
            <person name="Fogelqvist Johan"/>
        </authorList>
    </citation>
    <scope>NUCLEOTIDE SEQUENCE [LARGE SCALE GENOMIC DNA]</scope>
</reference>
<feature type="compositionally biased region" description="Basic and acidic residues" evidence="2">
    <location>
        <begin position="173"/>
        <end position="182"/>
    </location>
</feature>
<accession>A0A0G4KXV7</accession>
<dbReference type="InterPro" id="IPR036864">
    <property type="entry name" value="Zn2-C6_fun-type_DNA-bd_sf"/>
</dbReference>
<dbReference type="InterPro" id="IPR053187">
    <property type="entry name" value="Notoamide_regulator"/>
</dbReference>
<dbReference type="PANTHER" id="PTHR47256">
    <property type="entry name" value="ZN(II)2CYS6 TRANSCRIPTION FACTOR (EUROFUNG)-RELATED"/>
    <property type="match status" value="1"/>
</dbReference>
<sequence length="191" mass="21666">MAFPTSKTSGFRHIRSMAAPPHVVGLLNHHPPPTRLALPRQQTQAIKVACEACRKRKGKIDWFLKQGISKCTGERPSCRFCNERGYKCEYDSEPMQTRSQALRRQNEILVRERSLYEDLYRLLMILPSVDVTEMLHQLRSGAKFESVVTQARDGAMLLDSWGPRGSTSAPAPLEHRSERGYSDRGPITSEL</sequence>
<dbReference type="Proteomes" id="UP000045706">
    <property type="component" value="Unassembled WGS sequence"/>
</dbReference>
<evidence type="ECO:0000259" key="3">
    <source>
        <dbReference type="SMART" id="SM00066"/>
    </source>
</evidence>
<gene>
    <name evidence="4" type="ORF">BN1723_010366</name>
</gene>
<protein>
    <recommendedName>
        <fullName evidence="3">Zn(2)-C6 fungal-type domain-containing protein</fullName>
    </recommendedName>
</protein>
<proteinExistence type="predicted"/>
<organism evidence="4 5">
    <name type="scientific">Verticillium longisporum</name>
    <name type="common">Verticillium dahliae var. longisporum</name>
    <dbReference type="NCBI Taxonomy" id="100787"/>
    <lineage>
        <taxon>Eukaryota</taxon>
        <taxon>Fungi</taxon>
        <taxon>Dikarya</taxon>
        <taxon>Ascomycota</taxon>
        <taxon>Pezizomycotina</taxon>
        <taxon>Sordariomycetes</taxon>
        <taxon>Hypocreomycetidae</taxon>
        <taxon>Glomerellales</taxon>
        <taxon>Plectosphaerellaceae</taxon>
        <taxon>Verticillium</taxon>
    </lineage>
</organism>
<keyword evidence="1" id="KW-0539">Nucleus</keyword>
<dbReference type="CDD" id="cd00067">
    <property type="entry name" value="GAL4"/>
    <property type="match status" value="1"/>
</dbReference>
<evidence type="ECO:0000313" key="4">
    <source>
        <dbReference type="EMBL" id="CRK14531.1"/>
    </source>
</evidence>
<name>A0A0G4KXV7_VERLO</name>
<dbReference type="InterPro" id="IPR001138">
    <property type="entry name" value="Zn2Cys6_DnaBD"/>
</dbReference>
<evidence type="ECO:0000313" key="5">
    <source>
        <dbReference type="Proteomes" id="UP000045706"/>
    </source>
</evidence>
<dbReference type="EMBL" id="CVQI01005113">
    <property type="protein sequence ID" value="CRK14531.1"/>
    <property type="molecule type" value="Genomic_DNA"/>
</dbReference>